<dbReference type="Pfam" id="PF04603">
    <property type="entry name" value="Mog1"/>
    <property type="match status" value="1"/>
</dbReference>
<comment type="caution">
    <text evidence="5">The sequence shown here is derived from an EMBL/GenBank/DDBJ whole genome shotgun (WGS) entry which is preliminary data.</text>
</comment>
<dbReference type="AlphaFoldDB" id="A0AAN6VDK2"/>
<evidence type="ECO:0000256" key="3">
    <source>
        <dbReference type="ARBA" id="ARBA00022927"/>
    </source>
</evidence>
<evidence type="ECO:0000313" key="5">
    <source>
        <dbReference type="EMBL" id="KAK4149104.1"/>
    </source>
</evidence>
<dbReference type="Proteomes" id="UP001302745">
    <property type="component" value="Unassembled WGS sequence"/>
</dbReference>
<feature type="compositionally biased region" description="Acidic residues" evidence="4">
    <location>
        <begin position="122"/>
        <end position="133"/>
    </location>
</feature>
<evidence type="ECO:0000313" key="6">
    <source>
        <dbReference type="Proteomes" id="UP001302745"/>
    </source>
</evidence>
<sequence>MPSGFKKTGLFGGALVCELPGKFADVSTIREVPDNQEVYIDKDGFTSIIFDITQRVDAPGDGLERDGRALTIHLEDLVGDDADTVKVWNTTETQFSYLDDDTPAYTLIATQTPKRARRNDGDGDGDDDDDDDDDHGRRAAASAPDFTALILTLVRFEKEKTDMLITINVPHIKGEYDEDEIDLAMGKQGELIGDAVEYAARIWSTFEVKSWRLFDEV</sequence>
<gene>
    <name evidence="5" type="ORF">C8A00DRAFT_47220</name>
</gene>
<keyword evidence="6" id="KW-1185">Reference proteome</keyword>
<dbReference type="InterPro" id="IPR007681">
    <property type="entry name" value="Mog1"/>
</dbReference>
<feature type="region of interest" description="Disordered" evidence="4">
    <location>
        <begin position="110"/>
        <end position="139"/>
    </location>
</feature>
<dbReference type="InterPro" id="IPR016123">
    <property type="entry name" value="Mog1/PsbP_a/b/a-sand"/>
</dbReference>
<dbReference type="SUPFAM" id="SSF55724">
    <property type="entry name" value="Mog1p/PsbP-like"/>
    <property type="match status" value="1"/>
</dbReference>
<proteinExistence type="inferred from homology"/>
<evidence type="ECO:0000256" key="1">
    <source>
        <dbReference type="ARBA" id="ARBA00010307"/>
    </source>
</evidence>
<dbReference type="GO" id="GO:0005634">
    <property type="term" value="C:nucleus"/>
    <property type="evidence" value="ECO:0007669"/>
    <property type="project" value="TreeGrafter"/>
</dbReference>
<accession>A0AAN6VDK2</accession>
<dbReference type="EMBL" id="MU857203">
    <property type="protein sequence ID" value="KAK4149104.1"/>
    <property type="molecule type" value="Genomic_DNA"/>
</dbReference>
<comment type="similarity">
    <text evidence="1">Belongs to the MOG1 family.</text>
</comment>
<name>A0AAN6VDK2_9PEZI</name>
<keyword evidence="2" id="KW-0813">Transport</keyword>
<protein>
    <submittedName>
        <fullName evidence="5">Uncharacterized protein</fullName>
    </submittedName>
</protein>
<keyword evidence="3" id="KW-0653">Protein transport</keyword>
<evidence type="ECO:0000256" key="2">
    <source>
        <dbReference type="ARBA" id="ARBA00022448"/>
    </source>
</evidence>
<organism evidence="5 6">
    <name type="scientific">Chaetomidium leptoderma</name>
    <dbReference type="NCBI Taxonomy" id="669021"/>
    <lineage>
        <taxon>Eukaryota</taxon>
        <taxon>Fungi</taxon>
        <taxon>Dikarya</taxon>
        <taxon>Ascomycota</taxon>
        <taxon>Pezizomycotina</taxon>
        <taxon>Sordariomycetes</taxon>
        <taxon>Sordariomycetidae</taxon>
        <taxon>Sordariales</taxon>
        <taxon>Chaetomiaceae</taxon>
        <taxon>Chaetomidium</taxon>
    </lineage>
</organism>
<dbReference type="GO" id="GO:0006606">
    <property type="term" value="P:protein import into nucleus"/>
    <property type="evidence" value="ECO:0007669"/>
    <property type="project" value="TreeGrafter"/>
</dbReference>
<dbReference type="PANTHER" id="PTHR15837:SF0">
    <property type="entry name" value="RAN GUANINE NUCLEOTIDE RELEASE FACTOR"/>
    <property type="match status" value="1"/>
</dbReference>
<reference evidence="5" key="2">
    <citation type="submission" date="2023-05" db="EMBL/GenBank/DDBJ databases">
        <authorList>
            <consortium name="Lawrence Berkeley National Laboratory"/>
            <person name="Steindorff A."/>
            <person name="Hensen N."/>
            <person name="Bonometti L."/>
            <person name="Westerberg I."/>
            <person name="Brannstrom I.O."/>
            <person name="Guillou S."/>
            <person name="Cros-Aarteil S."/>
            <person name="Calhoun S."/>
            <person name="Haridas S."/>
            <person name="Kuo A."/>
            <person name="Mondo S."/>
            <person name="Pangilinan J."/>
            <person name="Riley R."/>
            <person name="Labutti K."/>
            <person name="Andreopoulos B."/>
            <person name="Lipzen A."/>
            <person name="Chen C."/>
            <person name="Yanf M."/>
            <person name="Daum C."/>
            <person name="Ng V."/>
            <person name="Clum A."/>
            <person name="Ohm R."/>
            <person name="Martin F."/>
            <person name="Silar P."/>
            <person name="Natvig D."/>
            <person name="Lalanne C."/>
            <person name="Gautier V."/>
            <person name="Ament-Velasquez S.L."/>
            <person name="Kruys A."/>
            <person name="Hutchinson M.I."/>
            <person name="Powell A.J."/>
            <person name="Barry K."/>
            <person name="Miller A.N."/>
            <person name="Grigoriev I.V."/>
            <person name="Debuchy R."/>
            <person name="Gladieux P."/>
            <person name="Thoren M.H."/>
            <person name="Johannesson H."/>
        </authorList>
    </citation>
    <scope>NUCLEOTIDE SEQUENCE</scope>
    <source>
        <strain evidence="5">CBS 538.74</strain>
    </source>
</reference>
<dbReference type="Gene3D" id="3.40.1000.10">
    <property type="entry name" value="Mog1/PsbP, alpha/beta/alpha sandwich"/>
    <property type="match status" value="1"/>
</dbReference>
<evidence type="ECO:0000256" key="4">
    <source>
        <dbReference type="SAM" id="MobiDB-lite"/>
    </source>
</evidence>
<dbReference type="GO" id="GO:0005085">
    <property type="term" value="F:guanyl-nucleotide exchange factor activity"/>
    <property type="evidence" value="ECO:0007669"/>
    <property type="project" value="TreeGrafter"/>
</dbReference>
<reference evidence="5" key="1">
    <citation type="journal article" date="2023" name="Mol. Phylogenet. Evol.">
        <title>Genome-scale phylogeny and comparative genomics of the fungal order Sordariales.</title>
        <authorList>
            <person name="Hensen N."/>
            <person name="Bonometti L."/>
            <person name="Westerberg I."/>
            <person name="Brannstrom I.O."/>
            <person name="Guillou S."/>
            <person name="Cros-Aarteil S."/>
            <person name="Calhoun S."/>
            <person name="Haridas S."/>
            <person name="Kuo A."/>
            <person name="Mondo S."/>
            <person name="Pangilinan J."/>
            <person name="Riley R."/>
            <person name="LaButti K."/>
            <person name="Andreopoulos B."/>
            <person name="Lipzen A."/>
            <person name="Chen C."/>
            <person name="Yan M."/>
            <person name="Daum C."/>
            <person name="Ng V."/>
            <person name="Clum A."/>
            <person name="Steindorff A."/>
            <person name="Ohm R.A."/>
            <person name="Martin F."/>
            <person name="Silar P."/>
            <person name="Natvig D.O."/>
            <person name="Lalanne C."/>
            <person name="Gautier V."/>
            <person name="Ament-Velasquez S.L."/>
            <person name="Kruys A."/>
            <person name="Hutchinson M.I."/>
            <person name="Powell A.J."/>
            <person name="Barry K."/>
            <person name="Miller A.N."/>
            <person name="Grigoriev I.V."/>
            <person name="Debuchy R."/>
            <person name="Gladieux P."/>
            <person name="Hiltunen Thoren M."/>
            <person name="Johannesson H."/>
        </authorList>
    </citation>
    <scope>NUCLEOTIDE SEQUENCE</scope>
    <source>
        <strain evidence="5">CBS 538.74</strain>
    </source>
</reference>
<dbReference type="GO" id="GO:0031267">
    <property type="term" value="F:small GTPase binding"/>
    <property type="evidence" value="ECO:0007669"/>
    <property type="project" value="TreeGrafter"/>
</dbReference>
<dbReference type="PANTHER" id="PTHR15837">
    <property type="entry name" value="RAN GUANINE NUCLEOTIDE RELEASE FACTOR"/>
    <property type="match status" value="1"/>
</dbReference>